<protein>
    <recommendedName>
        <fullName evidence="11">Sulfite efflux pump SSU1</fullName>
    </recommendedName>
</protein>
<feature type="transmembrane region" description="Helical" evidence="8">
    <location>
        <begin position="149"/>
        <end position="169"/>
    </location>
</feature>
<keyword evidence="6 8" id="KW-1133">Transmembrane helix</keyword>
<dbReference type="EMBL" id="QOKY01000195">
    <property type="protein sequence ID" value="RMZ53797.1"/>
    <property type="molecule type" value="Genomic_DNA"/>
</dbReference>
<feature type="transmembrane region" description="Helical" evidence="8">
    <location>
        <begin position="367"/>
        <end position="389"/>
    </location>
</feature>
<keyword evidence="7 8" id="KW-0472">Membrane</keyword>
<comment type="subcellular location">
    <subcellularLocation>
        <location evidence="1">Cell membrane</location>
        <topology evidence="1">Multi-pass membrane protein</topology>
    </subcellularLocation>
</comment>
<feature type="transmembrane region" description="Helical" evidence="8">
    <location>
        <begin position="333"/>
        <end position="355"/>
    </location>
</feature>
<comment type="similarity">
    <text evidence="2">Belongs to the tellurite-resistance/dicarboxylate transporter (TDT) family.</text>
</comment>
<dbReference type="Gene3D" id="1.50.10.150">
    <property type="entry name" value="Voltage-dependent anion channel"/>
    <property type="match status" value="1"/>
</dbReference>
<feature type="transmembrane region" description="Helical" evidence="8">
    <location>
        <begin position="44"/>
        <end position="64"/>
    </location>
</feature>
<feature type="transmembrane region" description="Helical" evidence="8">
    <location>
        <begin position="114"/>
        <end position="134"/>
    </location>
</feature>
<keyword evidence="5 8" id="KW-0812">Transmembrane</keyword>
<gene>
    <name evidence="9" type="ORF">APUTEX25_003936</name>
</gene>
<dbReference type="InterPro" id="IPR038665">
    <property type="entry name" value="Voltage-dep_anion_channel_sf"/>
</dbReference>
<keyword evidence="4" id="KW-1003">Cell membrane</keyword>
<evidence type="ECO:0008006" key="11">
    <source>
        <dbReference type="Google" id="ProtNLM"/>
    </source>
</evidence>
<dbReference type="InterPro" id="IPR051629">
    <property type="entry name" value="Sulfite_efflux_TDT"/>
</dbReference>
<evidence type="ECO:0000256" key="7">
    <source>
        <dbReference type="ARBA" id="ARBA00023136"/>
    </source>
</evidence>
<evidence type="ECO:0000256" key="8">
    <source>
        <dbReference type="SAM" id="Phobius"/>
    </source>
</evidence>
<feature type="transmembrane region" description="Helical" evidence="8">
    <location>
        <begin position="76"/>
        <end position="94"/>
    </location>
</feature>
<organism evidence="9 10">
    <name type="scientific">Auxenochlorella protothecoides</name>
    <name type="common">Green microalga</name>
    <name type="synonym">Chlorella protothecoides</name>
    <dbReference type="NCBI Taxonomy" id="3075"/>
    <lineage>
        <taxon>Eukaryota</taxon>
        <taxon>Viridiplantae</taxon>
        <taxon>Chlorophyta</taxon>
        <taxon>core chlorophytes</taxon>
        <taxon>Trebouxiophyceae</taxon>
        <taxon>Chlorellales</taxon>
        <taxon>Chlorellaceae</taxon>
        <taxon>Auxenochlorella</taxon>
    </lineage>
</organism>
<feature type="transmembrane region" description="Helical" evidence="8">
    <location>
        <begin position="181"/>
        <end position="202"/>
    </location>
</feature>
<proteinExistence type="inferred from homology"/>
<evidence type="ECO:0000256" key="4">
    <source>
        <dbReference type="ARBA" id="ARBA00022475"/>
    </source>
</evidence>
<comment type="caution">
    <text evidence="9">The sequence shown here is derived from an EMBL/GenBank/DDBJ whole genome shotgun (WGS) entry which is preliminary data.</text>
</comment>
<dbReference type="GO" id="GO:0005886">
    <property type="term" value="C:plasma membrane"/>
    <property type="evidence" value="ECO:0007669"/>
    <property type="project" value="UniProtKB-SubCell"/>
</dbReference>
<evidence type="ECO:0000313" key="10">
    <source>
        <dbReference type="Proteomes" id="UP000279271"/>
    </source>
</evidence>
<accession>A0A3M7KTX1</accession>
<keyword evidence="3" id="KW-0813">Transport</keyword>
<dbReference type="AlphaFoldDB" id="A0A3M7KTX1"/>
<evidence type="ECO:0000313" key="9">
    <source>
        <dbReference type="EMBL" id="RMZ53797.1"/>
    </source>
</evidence>
<dbReference type="PANTHER" id="PTHR31686:SF1">
    <property type="entry name" value="SULFITE EFFLUX PUMP SSU1"/>
    <property type="match status" value="1"/>
</dbReference>
<evidence type="ECO:0000256" key="1">
    <source>
        <dbReference type="ARBA" id="ARBA00004651"/>
    </source>
</evidence>
<evidence type="ECO:0000256" key="5">
    <source>
        <dbReference type="ARBA" id="ARBA00022692"/>
    </source>
</evidence>
<evidence type="ECO:0000256" key="2">
    <source>
        <dbReference type="ARBA" id="ARBA00008566"/>
    </source>
</evidence>
<reference evidence="10" key="1">
    <citation type="journal article" date="2018" name="Algal Res.">
        <title>Characterization of plant carbon substrate utilization by Auxenochlorella protothecoides.</title>
        <authorList>
            <person name="Vogler B.W."/>
            <person name="Starkenburg S.R."/>
            <person name="Sudasinghe N."/>
            <person name="Schambach J.Y."/>
            <person name="Rollin J.A."/>
            <person name="Pattathil S."/>
            <person name="Barry A.N."/>
        </authorList>
    </citation>
    <scope>NUCLEOTIDE SEQUENCE [LARGE SCALE GENOMIC DNA]</scope>
    <source>
        <strain evidence="10">UTEX 25</strain>
    </source>
</reference>
<dbReference type="GO" id="GO:0000319">
    <property type="term" value="F:sulfite transmembrane transporter activity"/>
    <property type="evidence" value="ECO:0007669"/>
    <property type="project" value="TreeGrafter"/>
</dbReference>
<dbReference type="PANTHER" id="PTHR31686">
    <property type="match status" value="1"/>
</dbReference>
<evidence type="ECO:0000256" key="3">
    <source>
        <dbReference type="ARBA" id="ARBA00022448"/>
    </source>
</evidence>
<feature type="transmembrane region" description="Helical" evidence="8">
    <location>
        <begin position="300"/>
        <end position="326"/>
    </location>
</feature>
<evidence type="ECO:0000256" key="6">
    <source>
        <dbReference type="ARBA" id="ARBA00022989"/>
    </source>
</evidence>
<feature type="transmembrane region" description="Helical" evidence="8">
    <location>
        <begin position="254"/>
        <end position="280"/>
    </location>
</feature>
<dbReference type="Pfam" id="PF03595">
    <property type="entry name" value="SLAC1"/>
    <property type="match status" value="1"/>
</dbReference>
<name>A0A3M7KTX1_AUXPR</name>
<feature type="transmembrane region" description="Helical" evidence="8">
    <location>
        <begin position="214"/>
        <end position="242"/>
    </location>
</feature>
<dbReference type="InterPro" id="IPR004695">
    <property type="entry name" value="SLAC1/Mae1/Ssu1/TehA"/>
</dbReference>
<dbReference type="Proteomes" id="UP000279271">
    <property type="component" value="Unassembled WGS sequence"/>
</dbReference>
<sequence>MDVKVMDAESGVKASMPSPRRGWVNAPLNQLPNKSDAIRNFSPSLYIASTCTGLIGILIDVSPYLGRGWAVPTAWAFWWLSLLQFTGVTVMILLRVTRFWGSIASLPSSKSVDLFFFGAVAISVAILSEGFVRYMTHYFGSGFLVAGPALWWATATITVLLNVALPFLAIQAHSRELPEVLPIWIVAFVPGVVTGSVGPIMASVLTDLSMARHMIYMSYILVGLSFPMVFIMLTIVVMRLLFHGGPSPPPLILSLFFPVAPLTLMGDALVELAHGSIHAFPQDSLLNPFFNFAHPGLTSALMAGGLFFFGAAVWWALFAALAAVVVAARRRGLAYTVAWWGSVFPLGLLGLTALRLGTLLDVAALEVVGTVLSISTAVMWLTCSLMLAARIWDGSNFARAL</sequence>